<gene>
    <name evidence="1" type="ORF">ANME2D_02530</name>
</gene>
<dbReference type="Proteomes" id="UP000027153">
    <property type="component" value="Unassembled WGS sequence"/>
</dbReference>
<keyword evidence="2" id="KW-1185">Reference proteome</keyword>
<dbReference type="AlphaFoldDB" id="A0A062V544"/>
<accession>A0A062V544</accession>
<name>A0A062V544_9EURY</name>
<dbReference type="EMBL" id="JMIY01000007">
    <property type="protein sequence ID" value="KCZ70510.1"/>
    <property type="molecule type" value="Genomic_DNA"/>
</dbReference>
<organism evidence="1 2">
    <name type="scientific">Candidatus Methanoperedens nitratireducens</name>
    <dbReference type="NCBI Taxonomy" id="1392998"/>
    <lineage>
        <taxon>Archaea</taxon>
        <taxon>Methanobacteriati</taxon>
        <taxon>Methanobacteriota</taxon>
        <taxon>Stenosarchaea group</taxon>
        <taxon>Methanomicrobia</taxon>
        <taxon>Methanosarcinales</taxon>
        <taxon>ANME-2 cluster</taxon>
        <taxon>Candidatus Methanoperedentaceae</taxon>
        <taxon>Candidatus Methanoperedens</taxon>
    </lineage>
</organism>
<proteinExistence type="predicted"/>
<reference evidence="1 2" key="1">
    <citation type="journal article" date="2013" name="Nature">
        <title>Anaerobic oxidation of methane coupled to nitrate reduction in a novel archaeal lineage.</title>
        <authorList>
            <person name="Haroon M.F."/>
            <person name="Hu S."/>
            <person name="Shi Y."/>
            <person name="Imelfort M."/>
            <person name="Keller J."/>
            <person name="Hugenholtz P."/>
            <person name="Yuan Z."/>
            <person name="Tyson G.W."/>
        </authorList>
    </citation>
    <scope>NUCLEOTIDE SEQUENCE [LARGE SCALE GENOMIC DNA]</scope>
    <source>
        <strain evidence="1 2">ANME-2d</strain>
    </source>
</reference>
<comment type="caution">
    <text evidence="1">The sequence shown here is derived from an EMBL/GenBank/DDBJ whole genome shotgun (WGS) entry which is preliminary data.</text>
</comment>
<dbReference type="RefSeq" id="WP_048092161.1">
    <property type="nucleotide sequence ID" value="NZ_JMIY01000007.1"/>
</dbReference>
<dbReference type="PATRIC" id="fig|1392998.3.peg.2830"/>
<sequence length="92" mass="9871">MRIAIFHDYIGAIGGGEKLVLTLARGLGADVITTDVDEDSVKKMGFEDVNIISLGETVKLPPLKQIYKRQGKPQTPGGAVCSGVFHENPAYN</sequence>
<evidence type="ECO:0000313" key="2">
    <source>
        <dbReference type="Proteomes" id="UP000027153"/>
    </source>
</evidence>
<evidence type="ECO:0000313" key="1">
    <source>
        <dbReference type="EMBL" id="KCZ70510.1"/>
    </source>
</evidence>
<protein>
    <submittedName>
        <fullName evidence="1">Uncharacterized protein</fullName>
    </submittedName>
</protein>